<dbReference type="EMBL" id="MN739396">
    <property type="protein sequence ID" value="QHT02597.1"/>
    <property type="molecule type" value="Genomic_DNA"/>
</dbReference>
<evidence type="ECO:0000256" key="1">
    <source>
        <dbReference type="SAM" id="MobiDB-lite"/>
    </source>
</evidence>
<dbReference type="Pfam" id="PF19196">
    <property type="entry name" value="DUF5871"/>
    <property type="match status" value="1"/>
</dbReference>
<feature type="compositionally biased region" description="Basic residues" evidence="1">
    <location>
        <begin position="288"/>
        <end position="298"/>
    </location>
</feature>
<sequence>MSNITATPQKPSSVDVNKMTFSSVKSLPSGAKIIYLNYEGNSLFVQSPEMTVPYDSGTFYADEKNPGSGKYNIKVSMDGFNEDGQMKKFHDMLLNMDKKIMESGIVNSLAWFKKKSLSEDIAKELYNSMVKVSLDSETGEPNGKWAPTFAFKIVKRDGKVLCDCYDSDKKELVLEGDGSVDLETMFKKGTKVKMILKCNGLWIASGKFGCTWRAEQVKVNSPIEYSGYAFDDDDDEEDSKEVRSEPVEQTDNFVESEEESEDSKDEEEVKEDSESESEEEEEQPLVKKVVKKKKKASN</sequence>
<feature type="region of interest" description="Disordered" evidence="1">
    <location>
        <begin position="225"/>
        <end position="298"/>
    </location>
</feature>
<dbReference type="InterPro" id="IPR043804">
    <property type="entry name" value="DUF5871"/>
</dbReference>
<feature type="compositionally biased region" description="Acidic residues" evidence="1">
    <location>
        <begin position="230"/>
        <end position="239"/>
    </location>
</feature>
<protein>
    <submittedName>
        <fullName evidence="2">Uncharacterized protein</fullName>
    </submittedName>
</protein>
<accession>A0A6C0CE70</accession>
<reference evidence="2" key="1">
    <citation type="journal article" date="2020" name="Nature">
        <title>Giant virus diversity and host interactions through global metagenomics.</title>
        <authorList>
            <person name="Schulz F."/>
            <person name="Roux S."/>
            <person name="Paez-Espino D."/>
            <person name="Jungbluth S."/>
            <person name="Walsh D.A."/>
            <person name="Denef V.J."/>
            <person name="McMahon K.D."/>
            <person name="Konstantinidis K.T."/>
            <person name="Eloe-Fadrosh E.A."/>
            <person name="Kyrpides N.C."/>
            <person name="Woyke T."/>
        </authorList>
    </citation>
    <scope>NUCLEOTIDE SEQUENCE</scope>
    <source>
        <strain evidence="2">GVMAG-M-3300020595-32</strain>
    </source>
</reference>
<dbReference type="AlphaFoldDB" id="A0A6C0CE70"/>
<proteinExistence type="predicted"/>
<organism evidence="2">
    <name type="scientific">viral metagenome</name>
    <dbReference type="NCBI Taxonomy" id="1070528"/>
    <lineage>
        <taxon>unclassified sequences</taxon>
        <taxon>metagenomes</taxon>
        <taxon>organismal metagenomes</taxon>
    </lineage>
</organism>
<name>A0A6C0CE70_9ZZZZ</name>
<feature type="compositionally biased region" description="Acidic residues" evidence="1">
    <location>
        <begin position="254"/>
        <end position="283"/>
    </location>
</feature>
<evidence type="ECO:0000313" key="2">
    <source>
        <dbReference type="EMBL" id="QHT02597.1"/>
    </source>
</evidence>